<accession>A0ABN8X6K9</accession>
<proteinExistence type="predicted"/>
<sequence length="55" mass="6260">MLSEIEPLTTGNSYKKKQQKSNGHVFAIVFSQQGSTQACHHRRWLFGSFGTDYDP</sequence>
<evidence type="ECO:0000313" key="2">
    <source>
        <dbReference type="Proteomes" id="UP001162030"/>
    </source>
</evidence>
<keyword evidence="2" id="KW-1185">Reference proteome</keyword>
<evidence type="ECO:0000313" key="1">
    <source>
        <dbReference type="EMBL" id="CAI8863868.1"/>
    </source>
</evidence>
<dbReference type="Proteomes" id="UP001162030">
    <property type="component" value="Chromosome"/>
</dbReference>
<reference evidence="1 2" key="1">
    <citation type="submission" date="2023-03" db="EMBL/GenBank/DDBJ databases">
        <authorList>
            <person name="Pearce D."/>
        </authorList>
    </citation>
    <scope>NUCLEOTIDE SEQUENCE [LARGE SCALE GENOMIC DNA]</scope>
    <source>
        <strain evidence="1">Msz</strain>
    </source>
</reference>
<gene>
    <name evidence="1" type="ORF">MSZNOR_2746</name>
</gene>
<dbReference type="EMBL" id="OX458333">
    <property type="protein sequence ID" value="CAI8863868.1"/>
    <property type="molecule type" value="Genomic_DNA"/>
</dbReference>
<protein>
    <submittedName>
        <fullName evidence="1">Uncharacterized protein</fullName>
    </submittedName>
</protein>
<organism evidence="1 2">
    <name type="scientific">Methylocaldum szegediense</name>
    <dbReference type="NCBI Taxonomy" id="73780"/>
    <lineage>
        <taxon>Bacteria</taxon>
        <taxon>Pseudomonadati</taxon>
        <taxon>Pseudomonadota</taxon>
        <taxon>Gammaproteobacteria</taxon>
        <taxon>Methylococcales</taxon>
        <taxon>Methylococcaceae</taxon>
        <taxon>Methylocaldum</taxon>
    </lineage>
</organism>
<name>A0ABN8X6K9_9GAMM</name>